<dbReference type="EMBL" id="MH426726">
    <property type="protein sequence ID" value="AXF51466.1"/>
    <property type="molecule type" value="Genomic_DNA"/>
</dbReference>
<sequence length="82" mass="9220">MKVEQGREAVWQHAAEAGLQDDIKRIAAMFDIADVAIFTPGKLTYLKERPTKPKHTIRPFESEFIVDVATGRLLPRKGNGNE</sequence>
<dbReference type="Proteomes" id="UP000260529">
    <property type="component" value="Segment"/>
</dbReference>
<proteinExistence type="predicted"/>
<name>A0A345BLZ5_9CAUD</name>
<evidence type="ECO:0000313" key="1">
    <source>
        <dbReference type="EMBL" id="AXF51466.1"/>
    </source>
</evidence>
<keyword evidence="2" id="KW-1185">Reference proteome</keyword>
<organism evidence="1 2">
    <name type="scientific">Erwinia phage Pavtok</name>
    <dbReference type="NCBI Taxonomy" id="2267655"/>
    <lineage>
        <taxon>Viruses</taxon>
        <taxon>Duplodnaviria</taxon>
        <taxon>Heunggongvirae</taxon>
        <taxon>Uroviricota</taxon>
        <taxon>Caudoviricetes</taxon>
        <taxon>Pavtokvirus</taxon>
        <taxon>Pavtokvirus pavtok</taxon>
    </lineage>
</organism>
<accession>A0A345BLZ5</accession>
<evidence type="ECO:0000313" key="2">
    <source>
        <dbReference type="Proteomes" id="UP000260529"/>
    </source>
</evidence>
<protein>
    <submittedName>
        <fullName evidence="1">Uncharacterized protein</fullName>
    </submittedName>
</protein>
<gene>
    <name evidence="1" type="ORF">PAVTOK_38</name>
</gene>
<reference evidence="2" key="1">
    <citation type="submission" date="2018-06" db="EMBL/GenBank/DDBJ databases">
        <authorList>
            <person name="Sharma R."/>
            <person name="Hughes J."/>
            <person name="Breakwell D.P."/>
            <person name="Hope S."/>
            <person name="Grose J.H."/>
        </authorList>
    </citation>
    <scope>NUCLEOTIDE SEQUENCE [LARGE SCALE GENOMIC DNA]</scope>
</reference>